<organism evidence="7 8">
    <name type="scientific">Marinoscillum luteum</name>
    <dbReference type="NCBI Taxonomy" id="861051"/>
    <lineage>
        <taxon>Bacteria</taxon>
        <taxon>Pseudomonadati</taxon>
        <taxon>Bacteroidota</taxon>
        <taxon>Cytophagia</taxon>
        <taxon>Cytophagales</taxon>
        <taxon>Reichenbachiellaceae</taxon>
        <taxon>Marinoscillum</taxon>
    </lineage>
</organism>
<keyword evidence="3" id="KW-0479">Metal-binding</keyword>
<feature type="domain" description="Radical SAM core" evidence="6">
    <location>
        <begin position="186"/>
        <end position="412"/>
    </location>
</feature>
<evidence type="ECO:0000256" key="4">
    <source>
        <dbReference type="ARBA" id="ARBA00023004"/>
    </source>
</evidence>
<evidence type="ECO:0000313" key="7">
    <source>
        <dbReference type="EMBL" id="MFH6983467.1"/>
    </source>
</evidence>
<dbReference type="RefSeq" id="WP_395417029.1">
    <property type="nucleotide sequence ID" value="NZ_JBIPKE010000015.1"/>
</dbReference>
<dbReference type="Pfam" id="PF04055">
    <property type="entry name" value="Radical_SAM"/>
    <property type="match status" value="1"/>
</dbReference>
<evidence type="ECO:0000256" key="1">
    <source>
        <dbReference type="ARBA" id="ARBA00001966"/>
    </source>
</evidence>
<keyword evidence="4" id="KW-0408">Iron</keyword>
<reference evidence="7 8" key="1">
    <citation type="journal article" date="2013" name="Int. J. Syst. Evol. Microbiol.">
        <title>Marinoscillum luteum sp. nov., isolated from marine sediment.</title>
        <authorList>
            <person name="Cha I.T."/>
            <person name="Park S.J."/>
            <person name="Kim S.J."/>
            <person name="Kim J.G."/>
            <person name="Jung M.Y."/>
            <person name="Shin K.S."/>
            <person name="Kwon K.K."/>
            <person name="Yang S.H."/>
            <person name="Seo Y.S."/>
            <person name="Rhee S.K."/>
        </authorList>
    </citation>
    <scope>NUCLEOTIDE SEQUENCE [LARGE SCALE GENOMIC DNA]</scope>
    <source>
        <strain evidence="7 8">KCTC 23939</strain>
    </source>
</reference>
<gene>
    <name evidence="7" type="ORF">ACHKAR_08465</name>
</gene>
<dbReference type="PANTHER" id="PTHR43409">
    <property type="entry name" value="ANAEROBIC MAGNESIUM-PROTOPORPHYRIN IX MONOMETHYL ESTER CYCLASE-RELATED"/>
    <property type="match status" value="1"/>
</dbReference>
<dbReference type="SMART" id="SM00729">
    <property type="entry name" value="Elp3"/>
    <property type="match status" value="1"/>
</dbReference>
<dbReference type="Gene3D" id="3.80.30.20">
    <property type="entry name" value="tm_1862 like domain"/>
    <property type="match status" value="1"/>
</dbReference>
<dbReference type="InterPro" id="IPR058240">
    <property type="entry name" value="rSAM_sf"/>
</dbReference>
<dbReference type="InterPro" id="IPR007197">
    <property type="entry name" value="rSAM"/>
</dbReference>
<dbReference type="SFLD" id="SFLDG01082">
    <property type="entry name" value="B12-binding_domain_containing"/>
    <property type="match status" value="1"/>
</dbReference>
<evidence type="ECO:0000313" key="8">
    <source>
        <dbReference type="Proteomes" id="UP001610063"/>
    </source>
</evidence>
<protein>
    <submittedName>
        <fullName evidence="7">B12-binding domain-containing radical SAM protein</fullName>
    </submittedName>
</protein>
<proteinExistence type="predicted"/>
<keyword evidence="2" id="KW-0949">S-adenosyl-L-methionine</keyword>
<dbReference type="CDD" id="cd01335">
    <property type="entry name" value="Radical_SAM"/>
    <property type="match status" value="1"/>
</dbReference>
<comment type="caution">
    <text evidence="7">The sequence shown here is derived from an EMBL/GenBank/DDBJ whole genome shotgun (WGS) entry which is preliminary data.</text>
</comment>
<dbReference type="InterPro" id="IPR006638">
    <property type="entry name" value="Elp3/MiaA/NifB-like_rSAM"/>
</dbReference>
<dbReference type="SUPFAM" id="SSF102114">
    <property type="entry name" value="Radical SAM enzymes"/>
    <property type="match status" value="1"/>
</dbReference>
<dbReference type="EMBL" id="JBIPKE010000015">
    <property type="protein sequence ID" value="MFH6983467.1"/>
    <property type="molecule type" value="Genomic_DNA"/>
</dbReference>
<keyword evidence="8" id="KW-1185">Reference proteome</keyword>
<keyword evidence="5" id="KW-0411">Iron-sulfur</keyword>
<evidence type="ECO:0000256" key="3">
    <source>
        <dbReference type="ARBA" id="ARBA00022723"/>
    </source>
</evidence>
<name>A0ABW7N7Y1_9BACT</name>
<dbReference type="PROSITE" id="PS51918">
    <property type="entry name" value="RADICAL_SAM"/>
    <property type="match status" value="1"/>
</dbReference>
<dbReference type="Proteomes" id="UP001610063">
    <property type="component" value="Unassembled WGS sequence"/>
</dbReference>
<evidence type="ECO:0000256" key="5">
    <source>
        <dbReference type="ARBA" id="ARBA00023014"/>
    </source>
</evidence>
<accession>A0ABW7N7Y1</accession>
<dbReference type="InterPro" id="IPR023404">
    <property type="entry name" value="rSAM_horseshoe"/>
</dbReference>
<dbReference type="SFLD" id="SFLDS00029">
    <property type="entry name" value="Radical_SAM"/>
    <property type="match status" value="1"/>
</dbReference>
<sequence length="430" mass="49832">MNATYNKPVALIQLPFPSQSEPDPLLNNYYATYFNKYKQVFPQYQVEENDLWEAPLWIAHLDGALNRPDTEFLNFSRSLCECEAIVQHIEESVSSDYMIFFSPLAQNFSLCQAISRALIERGYFTIVGGNMSNLADKQDFSFIYSGIARATVYDEITRSHGSYEVSPVKGKNQVPLGYTPNYRHLRKFKNIPLVRLNASHGCLFACSFCGDAWSRQLHLVEPERLNNEINELRTLFPEVKLMYIGDKTFGQSKEAVANLIDLIRPEYQYELIVQTHISVVTDTLIDQMKQLGVKVVEIGFETASSDVLKRLHKAGNEDEYRKVIRKMKDNNIKVILNVLGGLPYETQESTLQTQNFLLSVQEEVWLFNLYNFVPYPKTPLFDTLKPRIFDWNFANWREDKPPVYQPYYVSPEESWDLYLDTVRLATRLIN</sequence>
<comment type="cofactor">
    <cofactor evidence="1">
        <name>[4Fe-4S] cluster</name>
        <dbReference type="ChEBI" id="CHEBI:49883"/>
    </cofactor>
</comment>
<evidence type="ECO:0000259" key="6">
    <source>
        <dbReference type="PROSITE" id="PS51918"/>
    </source>
</evidence>
<evidence type="ECO:0000256" key="2">
    <source>
        <dbReference type="ARBA" id="ARBA00022691"/>
    </source>
</evidence>
<dbReference type="InterPro" id="IPR051198">
    <property type="entry name" value="BchE-like"/>
</dbReference>